<evidence type="ECO:0000256" key="1">
    <source>
        <dbReference type="SAM" id="MobiDB-lite"/>
    </source>
</evidence>
<feature type="region of interest" description="Disordered" evidence="1">
    <location>
        <begin position="1"/>
        <end position="39"/>
    </location>
</feature>
<feature type="compositionally biased region" description="Polar residues" evidence="1">
    <location>
        <begin position="264"/>
        <end position="275"/>
    </location>
</feature>
<comment type="caution">
    <text evidence="2">The sequence shown here is derived from an EMBL/GenBank/DDBJ whole genome shotgun (WGS) entry which is preliminary data.</text>
</comment>
<protein>
    <submittedName>
        <fullName evidence="2">Uncharacterized protein</fullName>
    </submittedName>
</protein>
<dbReference type="EMBL" id="JASBNA010000003">
    <property type="protein sequence ID" value="KAK7693091.1"/>
    <property type="molecule type" value="Genomic_DNA"/>
</dbReference>
<reference evidence="2 3" key="1">
    <citation type="submission" date="2022-09" db="EMBL/GenBank/DDBJ databases">
        <authorList>
            <person name="Palmer J.M."/>
        </authorList>
    </citation>
    <scope>NUCLEOTIDE SEQUENCE [LARGE SCALE GENOMIC DNA]</scope>
    <source>
        <strain evidence="2 3">DSM 7382</strain>
    </source>
</reference>
<keyword evidence="3" id="KW-1185">Reference proteome</keyword>
<dbReference type="AlphaFoldDB" id="A0AAW0GUH1"/>
<feature type="compositionally biased region" description="Basic and acidic residues" evidence="1">
    <location>
        <begin position="199"/>
        <end position="215"/>
    </location>
</feature>
<feature type="region of interest" description="Disordered" evidence="1">
    <location>
        <begin position="253"/>
        <end position="276"/>
    </location>
</feature>
<evidence type="ECO:0000313" key="2">
    <source>
        <dbReference type="EMBL" id="KAK7693091.1"/>
    </source>
</evidence>
<organism evidence="2 3">
    <name type="scientific">Cerrena zonata</name>
    <dbReference type="NCBI Taxonomy" id="2478898"/>
    <lineage>
        <taxon>Eukaryota</taxon>
        <taxon>Fungi</taxon>
        <taxon>Dikarya</taxon>
        <taxon>Basidiomycota</taxon>
        <taxon>Agaricomycotina</taxon>
        <taxon>Agaricomycetes</taxon>
        <taxon>Polyporales</taxon>
        <taxon>Cerrenaceae</taxon>
        <taxon>Cerrena</taxon>
    </lineage>
</organism>
<feature type="compositionally biased region" description="Polar residues" evidence="1">
    <location>
        <begin position="1"/>
        <end position="13"/>
    </location>
</feature>
<dbReference type="Proteomes" id="UP001385951">
    <property type="component" value="Unassembled WGS sequence"/>
</dbReference>
<gene>
    <name evidence="2" type="ORF">QCA50_002656</name>
</gene>
<accession>A0AAW0GUH1</accession>
<evidence type="ECO:0000313" key="3">
    <source>
        <dbReference type="Proteomes" id="UP001385951"/>
    </source>
</evidence>
<proteinExistence type="predicted"/>
<name>A0AAW0GUH1_9APHY</name>
<feature type="compositionally biased region" description="Low complexity" evidence="1">
    <location>
        <begin position="27"/>
        <end position="39"/>
    </location>
</feature>
<sequence length="366" mass="39555">MPSAQTFKQTRSDTVAAPGAASEAHRSTGSSSRARSSLSMSKFLRSHIKTNPTLNMKQLYKYAKSANKAKCLNDTTPTKPLSGGHNDITQRHATVVTPEITVDPDVSSSAPSSMSLRRLASNRPALHCHVDLPPIPIFPLQLDDSSLNTPALLTILPLGSRLRSDEKPLTPIAQIMPHTPENPPQCTHHDTRKPKHKLKLDIDTAKPQRALEKDSSAPSPDLPFTPLETPTLCGSVESDGYPVDLTQRLSALKMGMSPSPPKNPSGNQPTSSSPARKTFKHLLPIAIPRRLSYRLSTPHSLSPLSTNVTPRGSQTSEAAMLASPLDLQNRSLRKTVYGLPDTPILKPACSPLNGSSPPLSYFSLHI</sequence>
<feature type="region of interest" description="Disordered" evidence="1">
    <location>
        <begin position="173"/>
        <end position="228"/>
    </location>
</feature>